<evidence type="ECO:0000259" key="4">
    <source>
        <dbReference type="PROSITE" id="PS01124"/>
    </source>
</evidence>
<name>A0A2S5DFP0_9NEIS</name>
<dbReference type="PROSITE" id="PS01124">
    <property type="entry name" value="HTH_ARAC_FAMILY_2"/>
    <property type="match status" value="1"/>
</dbReference>
<dbReference type="Pfam" id="PF12833">
    <property type="entry name" value="HTH_18"/>
    <property type="match status" value="1"/>
</dbReference>
<keyword evidence="2" id="KW-0804">Transcription</keyword>
<dbReference type="SMART" id="SM00342">
    <property type="entry name" value="HTH_ARAC"/>
    <property type="match status" value="1"/>
</dbReference>
<evidence type="ECO:0000256" key="2">
    <source>
        <dbReference type="ARBA" id="ARBA00023163"/>
    </source>
</evidence>
<gene>
    <name evidence="5" type="ORF">C2I19_11530</name>
</gene>
<evidence type="ECO:0000313" key="5">
    <source>
        <dbReference type="EMBL" id="POZ61808.1"/>
    </source>
</evidence>
<dbReference type="GO" id="GO:0043565">
    <property type="term" value="F:sequence-specific DNA binding"/>
    <property type="evidence" value="ECO:0007669"/>
    <property type="project" value="InterPro"/>
</dbReference>
<proteinExistence type="predicted"/>
<protein>
    <submittedName>
        <fullName evidence="5">AraC family transcriptional regulator</fullName>
    </submittedName>
</protein>
<dbReference type="Proteomes" id="UP000237082">
    <property type="component" value="Unassembled WGS sequence"/>
</dbReference>
<organism evidence="5 6">
    <name type="scientific">Chromobacterium alticapitis</name>
    <dbReference type="NCBI Taxonomy" id="2073169"/>
    <lineage>
        <taxon>Bacteria</taxon>
        <taxon>Pseudomonadati</taxon>
        <taxon>Pseudomonadota</taxon>
        <taxon>Betaproteobacteria</taxon>
        <taxon>Neisseriales</taxon>
        <taxon>Chromobacteriaceae</taxon>
        <taxon>Chromobacterium</taxon>
    </lineage>
</organism>
<feature type="region of interest" description="Disordered" evidence="3">
    <location>
        <begin position="1"/>
        <end position="25"/>
    </location>
</feature>
<evidence type="ECO:0000256" key="1">
    <source>
        <dbReference type="ARBA" id="ARBA00023015"/>
    </source>
</evidence>
<evidence type="ECO:0000256" key="3">
    <source>
        <dbReference type="SAM" id="MobiDB-lite"/>
    </source>
</evidence>
<feature type="domain" description="HTH araC/xylS-type" evidence="4">
    <location>
        <begin position="219"/>
        <end position="296"/>
    </location>
</feature>
<dbReference type="EMBL" id="PQWB01000045">
    <property type="protein sequence ID" value="POZ61808.1"/>
    <property type="molecule type" value="Genomic_DNA"/>
</dbReference>
<keyword evidence="6" id="KW-1185">Reference proteome</keyword>
<evidence type="ECO:0000313" key="6">
    <source>
        <dbReference type="Proteomes" id="UP000237082"/>
    </source>
</evidence>
<dbReference type="InterPro" id="IPR009057">
    <property type="entry name" value="Homeodomain-like_sf"/>
</dbReference>
<dbReference type="InterPro" id="IPR018060">
    <property type="entry name" value="HTH_AraC"/>
</dbReference>
<comment type="caution">
    <text evidence="5">The sequence shown here is derived from an EMBL/GenBank/DDBJ whole genome shotgun (WGS) entry which is preliminary data.</text>
</comment>
<dbReference type="SUPFAM" id="SSF46689">
    <property type="entry name" value="Homeodomain-like"/>
    <property type="match status" value="1"/>
</dbReference>
<dbReference type="OrthoDB" id="2559672at2"/>
<dbReference type="GO" id="GO:0003700">
    <property type="term" value="F:DNA-binding transcription factor activity"/>
    <property type="evidence" value="ECO:0007669"/>
    <property type="project" value="InterPro"/>
</dbReference>
<sequence length="310" mass="34913">MPTELTHAHRRCPHPQARAPQADHSARAARLFPAPPSLQGAVAAIISRDTRGLELNDAQRLTHFPATLLVTLSWFQEMEIGMVESAPDGGRWKAFGSPVLLSGSQAGPTTSWAPTQGRGVSVCFTADMAQALFGLDMSKIHDRIVDARPALGNAFLPMLEDLLAAKDDAATLSLLEHYLAPRCAALRDERTPIQSLRRLGQHWVEKLGWQARQWAFTRSPRQVERRIKAHSGRSLREWQTLVRTEGAFFAARERYENGRQPDWAELAQDEGFADQSHFSRASKRITGFAPSEFAKRFIEDESFWLYRLWM</sequence>
<accession>A0A2S5DFP0</accession>
<dbReference type="AlphaFoldDB" id="A0A2S5DFP0"/>
<dbReference type="Gene3D" id="1.10.10.60">
    <property type="entry name" value="Homeodomain-like"/>
    <property type="match status" value="1"/>
</dbReference>
<reference evidence="6" key="1">
    <citation type="submission" date="2018-02" db="EMBL/GenBank/DDBJ databases">
        <authorList>
            <person name="O'Hara-Hanley K."/>
            <person name="Soby S."/>
        </authorList>
    </citation>
    <scope>NUCLEOTIDE SEQUENCE [LARGE SCALE GENOMIC DNA]</scope>
    <source>
        <strain evidence="6">MWU14-2602</strain>
    </source>
</reference>
<keyword evidence="1" id="KW-0805">Transcription regulation</keyword>